<keyword evidence="4" id="KW-1185">Reference proteome</keyword>
<feature type="chain" id="PRO_5047230045" evidence="2">
    <location>
        <begin position="24"/>
        <end position="466"/>
    </location>
</feature>
<evidence type="ECO:0000313" key="4">
    <source>
        <dbReference type="Proteomes" id="UP000652427"/>
    </source>
</evidence>
<evidence type="ECO:0000256" key="2">
    <source>
        <dbReference type="SAM" id="SignalP"/>
    </source>
</evidence>
<evidence type="ECO:0000256" key="1">
    <source>
        <dbReference type="SAM" id="Coils"/>
    </source>
</evidence>
<organism evidence="3 4">
    <name type="scientific">Parasphingorhabdus flavimaris</name>
    <dbReference type="NCBI Taxonomy" id="266812"/>
    <lineage>
        <taxon>Bacteria</taxon>
        <taxon>Pseudomonadati</taxon>
        <taxon>Pseudomonadota</taxon>
        <taxon>Alphaproteobacteria</taxon>
        <taxon>Sphingomonadales</taxon>
        <taxon>Sphingomonadaceae</taxon>
        <taxon>Parasphingorhabdus</taxon>
    </lineage>
</organism>
<dbReference type="InterPro" id="IPR023614">
    <property type="entry name" value="Porin_dom_sf"/>
</dbReference>
<feature type="coiled-coil region" evidence="1">
    <location>
        <begin position="31"/>
        <end position="58"/>
    </location>
</feature>
<feature type="signal peptide" evidence="2">
    <location>
        <begin position="1"/>
        <end position="23"/>
    </location>
</feature>
<protein>
    <submittedName>
        <fullName evidence="3">Porin</fullName>
    </submittedName>
</protein>
<proteinExistence type="predicted"/>
<reference evidence="3 4" key="1">
    <citation type="submission" date="2020-06" db="EMBL/GenBank/DDBJ databases">
        <authorList>
            <person name="Kim S.-J."/>
            <person name="Park S.-J."/>
        </authorList>
    </citation>
    <scope>NUCLEOTIDE SEQUENCE [LARGE SCALE GENOMIC DNA]</scope>
    <source>
        <strain evidence="3 4">SW-151</strain>
    </source>
</reference>
<keyword evidence="2" id="KW-0732">Signal</keyword>
<keyword evidence="1" id="KW-0175">Coiled coil</keyword>
<evidence type="ECO:0000313" key="3">
    <source>
        <dbReference type="EMBL" id="NVD27065.1"/>
    </source>
</evidence>
<name>A0ABX2N027_9SPHN</name>
<dbReference type="Proteomes" id="UP000652427">
    <property type="component" value="Unassembled WGS sequence"/>
</dbReference>
<accession>A0ABX2N027</accession>
<gene>
    <name evidence="3" type="ORF">HUO14_03970</name>
</gene>
<dbReference type="EMBL" id="JABWMH010000001">
    <property type="protein sequence ID" value="NVD27065.1"/>
    <property type="molecule type" value="Genomic_DNA"/>
</dbReference>
<dbReference type="SUPFAM" id="SSF56935">
    <property type="entry name" value="Porins"/>
    <property type="match status" value="1"/>
</dbReference>
<dbReference type="InterPro" id="IPR010870">
    <property type="entry name" value="Porin_O/P"/>
</dbReference>
<dbReference type="Gene3D" id="2.40.160.10">
    <property type="entry name" value="Porin"/>
    <property type="match status" value="1"/>
</dbReference>
<sequence>MLKTIGLLAGTAAIALCPAAAMAAPISDEQAAALLSRLNQLEREVADLKAQLGNVQQTQQASTSAIAATDAKLAATEEKLAQQKPPVQIAFKGAPEIKDGATDGAGGWSFKPRGRMLYDFGTVNAPDSINDAGLGFANEARRIRLGVSGSMPGGFGYKMEADFTGGTVEMTDAFLSYDRGPLTITAGQHNNFQGLEELSSSNDTSFIERAGYTDAFGFERRVGLSAQYGAGMLLLQGGVFTDNITDLGDDVNNSIGFDLRAVAMPKFGDTQTHFGASYHYADLGDTVIAQRYRQRPAVHFTDTRFLNTGNIDNAKSESSIGLEAAIISGRFHAAAEGHWLTLNRNANFADPSFFGGSVEAGLFLTDDTRGYKEGVFKGVKVSNPVGSGGIGAWQVNVRYDRLDLTDAGFVGGTQDAYQASLIWTPIDYVRFMLSYAKLDYRDAAIAAANGNDYSVDSLAGRFQISF</sequence>
<comment type="caution">
    <text evidence="3">The sequence shown here is derived from an EMBL/GenBank/DDBJ whole genome shotgun (WGS) entry which is preliminary data.</text>
</comment>
<dbReference type="Pfam" id="PF07396">
    <property type="entry name" value="Porin_O_P"/>
    <property type="match status" value="1"/>
</dbReference>